<dbReference type="Pfam" id="PF00557">
    <property type="entry name" value="Peptidase_M24"/>
    <property type="match status" value="1"/>
</dbReference>
<dbReference type="SUPFAM" id="SSF53092">
    <property type="entry name" value="Creatinase/prolidase N-terminal domain"/>
    <property type="match status" value="1"/>
</dbReference>
<dbReference type="Pfam" id="PF01321">
    <property type="entry name" value="Creatinase_N"/>
    <property type="match status" value="1"/>
</dbReference>
<proteinExistence type="predicted"/>
<keyword evidence="3" id="KW-0378">Hydrolase</keyword>
<keyword evidence="3" id="KW-0645">Protease</keyword>
<dbReference type="InterPro" id="IPR000587">
    <property type="entry name" value="Creatinase_N"/>
</dbReference>
<organism evidence="3 4">
    <name type="scientific">Phreatobacter stygius</name>
    <dbReference type="NCBI Taxonomy" id="1940610"/>
    <lineage>
        <taxon>Bacteria</taxon>
        <taxon>Pseudomonadati</taxon>
        <taxon>Pseudomonadota</taxon>
        <taxon>Alphaproteobacteria</taxon>
        <taxon>Hyphomicrobiales</taxon>
        <taxon>Phreatobacteraceae</taxon>
        <taxon>Phreatobacter</taxon>
    </lineage>
</organism>
<dbReference type="PANTHER" id="PTHR46112:SF3">
    <property type="entry name" value="AMINOPEPTIDASE YPDF"/>
    <property type="match status" value="1"/>
</dbReference>
<dbReference type="CDD" id="cd01066">
    <property type="entry name" value="APP_MetAP"/>
    <property type="match status" value="1"/>
</dbReference>
<dbReference type="Gene3D" id="3.40.350.10">
    <property type="entry name" value="Creatinase/prolidase N-terminal domain"/>
    <property type="match status" value="1"/>
</dbReference>
<sequence>MSKSDFPPEEFDDRLVRVRQAMANAGLDWLLLFHPVSIHWLTGSDAKGYQAFQCLLVPAAGVAPIMFTRLSEQAEILDDALTGELVCWGGPEPEDPLAAFAILARRLGLPAARVGMEVPAFYLHPHHYLAIKALLGDALVAEPSSLVHDLKLRKSARELVLIRKAAAIADLTVEALVGALRPGHSELEVTAAIYQALLAAGGGQPVTPVNLVSGPRAGFSHGAPTERRLEPGDFGNAEYCVPYRRYSVSIGRQFAIGRPSARMLQLYDVARRASDAAIAAIRAGVPATVPHEAAKRVIAEAGLDHARVHISGYGVAPGFPPASGEPIHLFGGSPYRLEAGMVLSVCPPVFLGEERLGARLVDNVLVTETGAERLCRASRDLIVV</sequence>
<dbReference type="Proteomes" id="UP000298781">
    <property type="component" value="Chromosome"/>
</dbReference>
<dbReference type="SUPFAM" id="SSF55920">
    <property type="entry name" value="Creatinase/aminopeptidase"/>
    <property type="match status" value="1"/>
</dbReference>
<dbReference type="Gene3D" id="3.90.230.10">
    <property type="entry name" value="Creatinase/methionine aminopeptidase superfamily"/>
    <property type="match status" value="1"/>
</dbReference>
<protein>
    <submittedName>
        <fullName evidence="3">Aminopeptidase P family protein</fullName>
    </submittedName>
</protein>
<dbReference type="AlphaFoldDB" id="A0A4D7BG86"/>
<dbReference type="InterPro" id="IPR036005">
    <property type="entry name" value="Creatinase/aminopeptidase-like"/>
</dbReference>
<keyword evidence="4" id="KW-1185">Reference proteome</keyword>
<dbReference type="KEGG" id="pstg:E8M01_23075"/>
<evidence type="ECO:0000259" key="1">
    <source>
        <dbReference type="Pfam" id="PF00557"/>
    </source>
</evidence>
<dbReference type="EMBL" id="CP039690">
    <property type="protein sequence ID" value="QCI66872.1"/>
    <property type="molecule type" value="Genomic_DNA"/>
</dbReference>
<evidence type="ECO:0000313" key="3">
    <source>
        <dbReference type="EMBL" id="QCI66872.1"/>
    </source>
</evidence>
<feature type="domain" description="Creatinase N-terminal" evidence="2">
    <location>
        <begin position="14"/>
        <end position="140"/>
    </location>
</feature>
<dbReference type="RefSeq" id="WP_136962310.1">
    <property type="nucleotide sequence ID" value="NZ_CP039690.1"/>
</dbReference>
<dbReference type="GO" id="GO:0004177">
    <property type="term" value="F:aminopeptidase activity"/>
    <property type="evidence" value="ECO:0007669"/>
    <property type="project" value="UniProtKB-KW"/>
</dbReference>
<dbReference type="OrthoDB" id="9761809at2"/>
<keyword evidence="3" id="KW-0031">Aminopeptidase</keyword>
<dbReference type="PANTHER" id="PTHR46112">
    <property type="entry name" value="AMINOPEPTIDASE"/>
    <property type="match status" value="1"/>
</dbReference>
<evidence type="ECO:0000313" key="4">
    <source>
        <dbReference type="Proteomes" id="UP000298781"/>
    </source>
</evidence>
<evidence type="ECO:0000259" key="2">
    <source>
        <dbReference type="Pfam" id="PF01321"/>
    </source>
</evidence>
<feature type="domain" description="Peptidase M24" evidence="1">
    <location>
        <begin position="161"/>
        <end position="368"/>
    </location>
</feature>
<dbReference type="InterPro" id="IPR000994">
    <property type="entry name" value="Pept_M24"/>
</dbReference>
<accession>A0A4D7BG86</accession>
<dbReference type="InterPro" id="IPR050659">
    <property type="entry name" value="Peptidase_M24B"/>
</dbReference>
<reference evidence="3 4" key="1">
    <citation type="submission" date="2019-04" db="EMBL/GenBank/DDBJ databases">
        <title>Phreatobacter aquaticus sp. nov.</title>
        <authorList>
            <person name="Choi A."/>
        </authorList>
    </citation>
    <scope>NUCLEOTIDE SEQUENCE [LARGE SCALE GENOMIC DNA]</scope>
    <source>
        <strain evidence="3 4">KCTC 52518</strain>
    </source>
</reference>
<dbReference type="InterPro" id="IPR029149">
    <property type="entry name" value="Creatin/AminoP/Spt16_N"/>
</dbReference>
<gene>
    <name evidence="3" type="ORF">E8M01_23075</name>
</gene>
<name>A0A4D7BG86_9HYPH</name>